<evidence type="ECO:0000256" key="4">
    <source>
        <dbReference type="ARBA" id="ARBA00023004"/>
    </source>
</evidence>
<dbReference type="PROSITE" id="PS50903">
    <property type="entry name" value="RUBREDOXIN_LIKE"/>
    <property type="match status" value="1"/>
</dbReference>
<evidence type="ECO:0000256" key="2">
    <source>
        <dbReference type="ARBA" id="ARBA00022723"/>
    </source>
</evidence>
<dbReference type="Pfam" id="PF00301">
    <property type="entry name" value="Rubredoxin"/>
    <property type="match status" value="1"/>
</dbReference>
<evidence type="ECO:0000313" key="6">
    <source>
        <dbReference type="EMBL" id="ATW28156.1"/>
    </source>
</evidence>
<dbReference type="Gene3D" id="2.30.110.10">
    <property type="entry name" value="Electron Transport, Fmn-binding Protein, Chain A"/>
    <property type="match status" value="1"/>
</dbReference>
<dbReference type="GO" id="GO:0005506">
    <property type="term" value="F:iron ion binding"/>
    <property type="evidence" value="ECO:0007669"/>
    <property type="project" value="InterPro"/>
</dbReference>
<dbReference type="SUPFAM" id="SSF50475">
    <property type="entry name" value="FMN-binding split barrel"/>
    <property type="match status" value="1"/>
</dbReference>
<dbReference type="CDD" id="cd00730">
    <property type="entry name" value="rubredoxin"/>
    <property type="match status" value="1"/>
</dbReference>
<dbReference type="Pfam" id="PF01613">
    <property type="entry name" value="Flavin_Reduct"/>
    <property type="match status" value="1"/>
</dbReference>
<dbReference type="RefSeq" id="WP_148137568.1">
    <property type="nucleotide sequence ID" value="NZ_CP017634.1"/>
</dbReference>
<dbReference type="GO" id="GO:0043448">
    <property type="term" value="P:alkane catabolic process"/>
    <property type="evidence" value="ECO:0007669"/>
    <property type="project" value="TreeGrafter"/>
</dbReference>
<dbReference type="NCBIfam" id="NF045768">
    <property type="entry name" value="RubredRD"/>
    <property type="match status" value="1"/>
</dbReference>
<keyword evidence="1" id="KW-0813">Transport</keyword>
<dbReference type="SUPFAM" id="SSF57802">
    <property type="entry name" value="Rubredoxin-like"/>
    <property type="match status" value="1"/>
</dbReference>
<dbReference type="PRINTS" id="PR00163">
    <property type="entry name" value="RUBREDOXIN"/>
</dbReference>
<reference evidence="6 7" key="1">
    <citation type="submission" date="2016-10" db="EMBL/GenBank/DDBJ databases">
        <title>Complete Genome Sequence of Peptococcaceae strain DCMF.</title>
        <authorList>
            <person name="Edwards R.J."/>
            <person name="Holland S.I."/>
            <person name="Deshpande N.P."/>
            <person name="Wong Y.K."/>
            <person name="Ertan H."/>
            <person name="Manefield M."/>
            <person name="Russell T.L."/>
            <person name="Lee M.J."/>
        </authorList>
    </citation>
    <scope>NUCLEOTIDE SEQUENCE [LARGE SCALE GENOMIC DNA]</scope>
    <source>
        <strain evidence="6 7">DCMF</strain>
    </source>
</reference>
<dbReference type="InterPro" id="IPR002563">
    <property type="entry name" value="Flavin_Rdtase-like_dom"/>
</dbReference>
<keyword evidence="3" id="KW-0249">Electron transport</keyword>
<dbReference type="EMBL" id="CP017634">
    <property type="protein sequence ID" value="ATW28156.1"/>
    <property type="molecule type" value="Genomic_DNA"/>
</dbReference>
<keyword evidence="2" id="KW-0479">Metal-binding</keyword>
<dbReference type="FunFam" id="2.20.28.10:FF:000001">
    <property type="entry name" value="Rubredoxin"/>
    <property type="match status" value="1"/>
</dbReference>
<dbReference type="PANTHER" id="PTHR47627">
    <property type="entry name" value="RUBREDOXIN"/>
    <property type="match status" value="1"/>
</dbReference>
<dbReference type="PROSITE" id="PS00202">
    <property type="entry name" value="RUBREDOXIN"/>
    <property type="match status" value="1"/>
</dbReference>
<name>A0A3G1L044_FORW1</name>
<dbReference type="InterPro" id="IPR024934">
    <property type="entry name" value="Rubredoxin-like_dom"/>
</dbReference>
<dbReference type="InterPro" id="IPR012349">
    <property type="entry name" value="Split_barrel_FMN-bd"/>
</dbReference>
<dbReference type="Gene3D" id="2.20.28.10">
    <property type="match status" value="1"/>
</dbReference>
<sequence length="237" mass="25957">MDPKVFHKISYGLYVIGSTREGAFNGQIANTVFQISADPATVAVSINRNNLTNEFIKASKVFSVSILPTTVALDFIGHFGFKSGRDIDKYQKVSFKPGVTGAPVLLEQTVGYLEAEVIDSIEVETHTLFIGKVIDAEVLSTEEPMTYAYYHQVKRGSAPPTAPTYIKEEKNVENKPEGTKEDPKMKKYQCTVCGYVYDPAQGDPDSGIAPGTAFEDIPEDWVCPVCGVGKDQFEPAE</sequence>
<evidence type="ECO:0000256" key="1">
    <source>
        <dbReference type="ARBA" id="ARBA00022448"/>
    </source>
</evidence>
<evidence type="ECO:0000313" key="7">
    <source>
        <dbReference type="Proteomes" id="UP000323521"/>
    </source>
</evidence>
<dbReference type="PANTHER" id="PTHR47627:SF1">
    <property type="entry name" value="RUBREDOXIN-1-RELATED"/>
    <property type="match status" value="1"/>
</dbReference>
<accession>A0A3G1L044</accession>
<dbReference type="GO" id="GO:0009055">
    <property type="term" value="F:electron transfer activity"/>
    <property type="evidence" value="ECO:0007669"/>
    <property type="project" value="TreeGrafter"/>
</dbReference>
<keyword evidence="4" id="KW-0408">Iron</keyword>
<dbReference type="InterPro" id="IPR018527">
    <property type="entry name" value="Rubredoxin_Fe_BS"/>
</dbReference>
<dbReference type="InterPro" id="IPR024935">
    <property type="entry name" value="Rubredoxin_dom"/>
</dbReference>
<feature type="domain" description="Rubredoxin-like" evidence="5">
    <location>
        <begin position="185"/>
        <end position="236"/>
    </location>
</feature>
<organism evidence="6 7">
    <name type="scientific">Formimonas warabiya</name>
    <dbReference type="NCBI Taxonomy" id="1761012"/>
    <lineage>
        <taxon>Bacteria</taxon>
        <taxon>Bacillati</taxon>
        <taxon>Bacillota</taxon>
        <taxon>Clostridia</taxon>
        <taxon>Eubacteriales</taxon>
        <taxon>Peptococcaceae</taxon>
        <taxon>Candidatus Formimonas</taxon>
    </lineage>
</organism>
<dbReference type="InterPro" id="IPR050526">
    <property type="entry name" value="Rubredoxin_ET"/>
</dbReference>
<dbReference type="AlphaFoldDB" id="A0A3G1L044"/>
<dbReference type="GO" id="GO:0010181">
    <property type="term" value="F:FMN binding"/>
    <property type="evidence" value="ECO:0007669"/>
    <property type="project" value="InterPro"/>
</dbReference>
<proteinExistence type="predicted"/>
<dbReference type="KEGG" id="fwa:DCMF_28420"/>
<evidence type="ECO:0000256" key="3">
    <source>
        <dbReference type="ARBA" id="ARBA00022982"/>
    </source>
</evidence>
<dbReference type="OrthoDB" id="9799749at2"/>
<protein>
    <submittedName>
        <fullName evidence="6">High molecular weight rubredoxin</fullName>
    </submittedName>
</protein>
<keyword evidence="7" id="KW-1185">Reference proteome</keyword>
<dbReference type="Proteomes" id="UP000323521">
    <property type="component" value="Chromosome"/>
</dbReference>
<dbReference type="GO" id="GO:0016646">
    <property type="term" value="F:oxidoreductase activity, acting on the CH-NH group of donors, NAD or NADP as acceptor"/>
    <property type="evidence" value="ECO:0007669"/>
    <property type="project" value="UniProtKB-ARBA"/>
</dbReference>
<dbReference type="SMART" id="SM00903">
    <property type="entry name" value="Flavin_Reduct"/>
    <property type="match status" value="1"/>
</dbReference>
<gene>
    <name evidence="6" type="ORF">DCMF_28420</name>
</gene>
<evidence type="ECO:0000259" key="5">
    <source>
        <dbReference type="PROSITE" id="PS50903"/>
    </source>
</evidence>